<accession>A0AAJ2BIV1</accession>
<gene>
    <name evidence="1" type="ORF">QE369_000638</name>
</gene>
<sequence>MVTFSCVAHNAIFSLFETRALTDYREYELHRNSSLVGTCEFPSHLTPNFSVGSDGSFAVYGSSSAFFYQKFQKLRRIDESQEIGAIWFLSDKVIIKTESTIVERSLDQLAWIKEYSHDEIIISAMLKSDNKLILKDLDGYGFELNISDFSIEKLD</sequence>
<proteinExistence type="predicted"/>
<reference evidence="1" key="1">
    <citation type="submission" date="2023-08" db="EMBL/GenBank/DDBJ databases">
        <title>Functional and genomic diversity of the sorghum phyllosphere microbiome.</title>
        <authorList>
            <person name="Shade A."/>
        </authorList>
    </citation>
    <scope>NUCLEOTIDE SEQUENCE</scope>
    <source>
        <strain evidence="1">SORGH_AS_0974</strain>
    </source>
</reference>
<evidence type="ECO:0000313" key="1">
    <source>
        <dbReference type="EMBL" id="MDR6100460.1"/>
    </source>
</evidence>
<dbReference type="AlphaFoldDB" id="A0AAJ2BIV1"/>
<organism evidence="1 2">
    <name type="scientific">Agrobacterium larrymoorei</name>
    <dbReference type="NCBI Taxonomy" id="160699"/>
    <lineage>
        <taxon>Bacteria</taxon>
        <taxon>Pseudomonadati</taxon>
        <taxon>Pseudomonadota</taxon>
        <taxon>Alphaproteobacteria</taxon>
        <taxon>Hyphomicrobiales</taxon>
        <taxon>Rhizobiaceae</taxon>
        <taxon>Rhizobium/Agrobacterium group</taxon>
        <taxon>Agrobacterium</taxon>
    </lineage>
</organism>
<name>A0AAJ2BIV1_9HYPH</name>
<evidence type="ECO:0000313" key="2">
    <source>
        <dbReference type="Proteomes" id="UP001255601"/>
    </source>
</evidence>
<dbReference type="Proteomes" id="UP001255601">
    <property type="component" value="Unassembled WGS sequence"/>
</dbReference>
<protein>
    <submittedName>
        <fullName evidence="1">Uncharacterized protein</fullName>
    </submittedName>
</protein>
<dbReference type="EMBL" id="JAVIZC010000001">
    <property type="protein sequence ID" value="MDR6100460.1"/>
    <property type="molecule type" value="Genomic_DNA"/>
</dbReference>
<comment type="caution">
    <text evidence="1">The sequence shown here is derived from an EMBL/GenBank/DDBJ whole genome shotgun (WGS) entry which is preliminary data.</text>
</comment>
<dbReference type="RefSeq" id="WP_309769521.1">
    <property type="nucleotide sequence ID" value="NZ_JAVIZC010000001.1"/>
</dbReference>